<dbReference type="EMBL" id="JAHBCL010000002">
    <property type="protein sequence ID" value="MBS7525331.1"/>
    <property type="molecule type" value="Genomic_DNA"/>
</dbReference>
<accession>A0ABS5PL75</accession>
<comment type="caution">
    <text evidence="5">The sequence shown here is derived from an EMBL/GenBank/DDBJ whole genome shotgun (WGS) entry which is preliminary data.</text>
</comment>
<evidence type="ECO:0000313" key="5">
    <source>
        <dbReference type="EMBL" id="MBS7525331.1"/>
    </source>
</evidence>
<keyword evidence="6" id="KW-1185">Reference proteome</keyword>
<protein>
    <submittedName>
        <fullName evidence="5">Fructoselysine 6-kinase</fullName>
    </submittedName>
</protein>
<comment type="similarity">
    <text evidence="1">Belongs to the carbohydrate kinase PfkB family.</text>
</comment>
<dbReference type="Proteomes" id="UP000746471">
    <property type="component" value="Unassembled WGS sequence"/>
</dbReference>
<proteinExistence type="inferred from homology"/>
<evidence type="ECO:0000313" key="6">
    <source>
        <dbReference type="Proteomes" id="UP000746471"/>
    </source>
</evidence>
<sequence length="258" mass="28282">MLAIGDNCMDVYVQSHMEYPGGNPVNVSVYAVRLGGEASYIGAVGTDDRGIRLIESLRAKGVRTERIKILEGSTATTEVFLKQGDRQFGTYTEGVLADFRISDEDIAYAKDYDIMVTGIWGMIEQDLPRFKAIDIPIAFDFSDQWAHEIVMNALPNVDYAFFAGEHDGASLRDFMHDAWQKGPKVVVVTLGSNGSIAYDGNDFIKMGVVDCPVVDTMGAGDSFIAGFLIALMEGKNLRDCMQMGAENSAVTIQYRGAW</sequence>
<dbReference type="Pfam" id="PF00294">
    <property type="entry name" value="PfkB"/>
    <property type="match status" value="2"/>
</dbReference>
<dbReference type="PANTHER" id="PTHR43085:SF41">
    <property type="entry name" value="FRUCTOSELYSINE 6-KINASE"/>
    <property type="match status" value="1"/>
</dbReference>
<dbReference type="SUPFAM" id="SSF53613">
    <property type="entry name" value="Ribokinase-like"/>
    <property type="match status" value="1"/>
</dbReference>
<reference evidence="5 6" key="1">
    <citation type="submission" date="2021-05" db="EMBL/GenBank/DDBJ databases">
        <title>Fusibacter ferrireducens sp. nov., an anaerobic, sulfur- and Fe-reducing bacterium isolated from the mangrove sediment.</title>
        <authorList>
            <person name="Qiu D."/>
        </authorList>
    </citation>
    <scope>NUCLEOTIDE SEQUENCE [LARGE SCALE GENOMIC DNA]</scope>
    <source>
        <strain evidence="5 6">DSM 12116</strain>
    </source>
</reference>
<name>A0ABS5PL75_9FIRM</name>
<dbReference type="PANTHER" id="PTHR43085">
    <property type="entry name" value="HEXOKINASE FAMILY MEMBER"/>
    <property type="match status" value="1"/>
</dbReference>
<dbReference type="InterPro" id="IPR050306">
    <property type="entry name" value="PfkB_Carbo_kinase"/>
</dbReference>
<dbReference type="InterPro" id="IPR011611">
    <property type="entry name" value="PfkB_dom"/>
</dbReference>
<feature type="domain" description="Carbohydrate kinase PfkB" evidence="4">
    <location>
        <begin position="161"/>
        <end position="257"/>
    </location>
</feature>
<feature type="domain" description="Carbohydrate kinase PfkB" evidence="4">
    <location>
        <begin position="12"/>
        <end position="96"/>
    </location>
</feature>
<keyword evidence="3" id="KW-0418">Kinase</keyword>
<dbReference type="NCBIfam" id="NF007321">
    <property type="entry name" value="PRK09813.1"/>
    <property type="match status" value="1"/>
</dbReference>
<dbReference type="InterPro" id="IPR002173">
    <property type="entry name" value="Carboh/pur_kinase_PfkB_CS"/>
</dbReference>
<dbReference type="PROSITE" id="PS00584">
    <property type="entry name" value="PFKB_KINASES_2"/>
    <property type="match status" value="1"/>
</dbReference>
<evidence type="ECO:0000259" key="4">
    <source>
        <dbReference type="Pfam" id="PF00294"/>
    </source>
</evidence>
<keyword evidence="2" id="KW-0808">Transferase</keyword>
<evidence type="ECO:0000256" key="3">
    <source>
        <dbReference type="ARBA" id="ARBA00022777"/>
    </source>
</evidence>
<gene>
    <name evidence="5" type="primary">frlD</name>
    <name evidence="5" type="ORF">KHM83_01425</name>
</gene>
<dbReference type="InterPro" id="IPR029056">
    <property type="entry name" value="Ribokinase-like"/>
</dbReference>
<organism evidence="5 6">
    <name type="scientific">Fusibacter paucivorans</name>
    <dbReference type="NCBI Taxonomy" id="76009"/>
    <lineage>
        <taxon>Bacteria</taxon>
        <taxon>Bacillati</taxon>
        <taxon>Bacillota</taxon>
        <taxon>Clostridia</taxon>
        <taxon>Eubacteriales</taxon>
        <taxon>Eubacteriales Family XII. Incertae Sedis</taxon>
        <taxon>Fusibacter</taxon>
    </lineage>
</organism>
<evidence type="ECO:0000256" key="1">
    <source>
        <dbReference type="ARBA" id="ARBA00010688"/>
    </source>
</evidence>
<dbReference type="Gene3D" id="3.40.1190.20">
    <property type="match status" value="1"/>
</dbReference>
<evidence type="ECO:0000256" key="2">
    <source>
        <dbReference type="ARBA" id="ARBA00022679"/>
    </source>
</evidence>